<dbReference type="EMBL" id="JOTP01000011">
    <property type="protein sequence ID" value="KEP26205.1"/>
    <property type="molecule type" value="Genomic_DNA"/>
</dbReference>
<protein>
    <submittedName>
        <fullName evidence="1">Uncharacterized protein</fullName>
    </submittedName>
</protein>
<keyword evidence="2" id="KW-1185">Reference proteome</keyword>
<reference evidence="1 2" key="1">
    <citation type="submission" date="2012-09" db="EMBL/GenBank/DDBJ databases">
        <title>Genome Sequence of Bacillus sp. DW5-4.</title>
        <authorList>
            <person name="Lai Q."/>
            <person name="Liu Y."/>
            <person name="Shao Z."/>
        </authorList>
    </citation>
    <scope>NUCLEOTIDE SEQUENCE [LARGE SCALE GENOMIC DNA]</scope>
    <source>
        <strain evidence="1 2">DW5-4</strain>
    </source>
</reference>
<gene>
    <name evidence="1" type="ORF">BA70_02790</name>
</gene>
<dbReference type="Proteomes" id="UP000028091">
    <property type="component" value="Unassembled WGS sequence"/>
</dbReference>
<organism evidence="1 2">
    <name type="scientific">Bacillus zhangzhouensis</name>
    <dbReference type="NCBI Taxonomy" id="1178540"/>
    <lineage>
        <taxon>Bacteria</taxon>
        <taxon>Bacillati</taxon>
        <taxon>Bacillota</taxon>
        <taxon>Bacilli</taxon>
        <taxon>Bacillales</taxon>
        <taxon>Bacillaceae</taxon>
        <taxon>Bacillus</taxon>
    </lineage>
</organism>
<dbReference type="RefSeq" id="WP_008345664.1">
    <property type="nucleotide sequence ID" value="NZ_JALPZN010000056.1"/>
</dbReference>
<dbReference type="OrthoDB" id="2888359at2"/>
<accession>A0A081LAC9</accession>
<dbReference type="eggNOG" id="ENOG5030E4S">
    <property type="taxonomic scope" value="Bacteria"/>
</dbReference>
<evidence type="ECO:0000313" key="1">
    <source>
        <dbReference type="EMBL" id="KEP26205.1"/>
    </source>
</evidence>
<name>A0A081LAC9_9BACI</name>
<sequence>MMILLIIASLCCYLLFSFKKDNRTQKRKSAELSEFEIFRMRRHYNGKRRHPLNDAPKQV</sequence>
<dbReference type="GeneID" id="61768509"/>
<dbReference type="AlphaFoldDB" id="A0A081LAC9"/>
<comment type="caution">
    <text evidence="1">The sequence shown here is derived from an EMBL/GenBank/DDBJ whole genome shotgun (WGS) entry which is preliminary data.</text>
</comment>
<proteinExistence type="predicted"/>
<evidence type="ECO:0000313" key="2">
    <source>
        <dbReference type="Proteomes" id="UP000028091"/>
    </source>
</evidence>